<dbReference type="PANTHER" id="PTHR30244:SF34">
    <property type="entry name" value="DTDP-4-AMINO-4,6-DIDEOXYGALACTOSE TRANSAMINASE"/>
    <property type="match status" value="1"/>
</dbReference>
<dbReference type="Pfam" id="PF01041">
    <property type="entry name" value="DegT_DnrJ_EryC1"/>
    <property type="match status" value="1"/>
</dbReference>
<dbReference type="PANTHER" id="PTHR30244">
    <property type="entry name" value="TRANSAMINASE"/>
    <property type="match status" value="1"/>
</dbReference>
<evidence type="ECO:0000256" key="2">
    <source>
        <dbReference type="PIRSR" id="PIRSR000390-1"/>
    </source>
</evidence>
<gene>
    <name evidence="5" type="ORF">BacF7301_19995</name>
</gene>
<evidence type="ECO:0000256" key="1">
    <source>
        <dbReference type="ARBA" id="ARBA00037999"/>
    </source>
</evidence>
<dbReference type="CDD" id="cd00616">
    <property type="entry name" value="AHBA_syn"/>
    <property type="match status" value="1"/>
</dbReference>
<proteinExistence type="inferred from homology"/>
<evidence type="ECO:0000256" key="3">
    <source>
        <dbReference type="PIRSR" id="PIRSR000390-2"/>
    </source>
</evidence>
<dbReference type="RefSeq" id="WP_167965608.1">
    <property type="nucleotide sequence ID" value="NZ_CP050831.1"/>
</dbReference>
<dbReference type="Gene3D" id="3.90.1150.10">
    <property type="entry name" value="Aspartate Aminotransferase, domain 1"/>
    <property type="match status" value="1"/>
</dbReference>
<dbReference type="InterPro" id="IPR015421">
    <property type="entry name" value="PyrdxlP-dep_Trfase_major"/>
</dbReference>
<dbReference type="InterPro" id="IPR015422">
    <property type="entry name" value="PyrdxlP-dep_Trfase_small"/>
</dbReference>
<dbReference type="Proteomes" id="UP000501780">
    <property type="component" value="Chromosome"/>
</dbReference>
<evidence type="ECO:0000313" key="6">
    <source>
        <dbReference type="Proteomes" id="UP000501780"/>
    </source>
</evidence>
<dbReference type="InterPro" id="IPR015424">
    <property type="entry name" value="PyrdxlP-dep_Trfase"/>
</dbReference>
<accession>A0A6H0KSA4</accession>
<reference evidence="5 6" key="1">
    <citation type="submission" date="2020-03" db="EMBL/GenBank/DDBJ databases">
        <title>Genomic analysis of Bacteroides faecium CBA7301.</title>
        <authorList>
            <person name="Kim J."/>
            <person name="Roh S.W."/>
        </authorList>
    </citation>
    <scope>NUCLEOTIDE SEQUENCE [LARGE SCALE GENOMIC DNA]</scope>
    <source>
        <strain evidence="5 6">CBA7301</strain>
    </source>
</reference>
<dbReference type="PIRSF" id="PIRSF000390">
    <property type="entry name" value="PLP_StrS"/>
    <property type="match status" value="1"/>
</dbReference>
<dbReference type="KEGG" id="bfc:BacF7301_19995"/>
<keyword evidence="3 4" id="KW-0663">Pyridoxal phosphate</keyword>
<name>A0A6H0KSA4_9BACE</name>
<comment type="similarity">
    <text evidence="1 4">Belongs to the DegT/DnrJ/EryC1 family.</text>
</comment>
<dbReference type="SUPFAM" id="SSF53383">
    <property type="entry name" value="PLP-dependent transferases"/>
    <property type="match status" value="1"/>
</dbReference>
<evidence type="ECO:0000256" key="4">
    <source>
        <dbReference type="RuleBase" id="RU004508"/>
    </source>
</evidence>
<keyword evidence="5" id="KW-0032">Aminotransferase</keyword>
<feature type="active site" description="Proton acceptor" evidence="2">
    <location>
        <position position="184"/>
    </location>
</feature>
<dbReference type="GO" id="GO:0000271">
    <property type="term" value="P:polysaccharide biosynthetic process"/>
    <property type="evidence" value="ECO:0007669"/>
    <property type="project" value="TreeGrafter"/>
</dbReference>
<keyword evidence="6" id="KW-1185">Reference proteome</keyword>
<dbReference type="GO" id="GO:0030170">
    <property type="term" value="F:pyridoxal phosphate binding"/>
    <property type="evidence" value="ECO:0007669"/>
    <property type="project" value="TreeGrafter"/>
</dbReference>
<dbReference type="GO" id="GO:0008483">
    <property type="term" value="F:transaminase activity"/>
    <property type="evidence" value="ECO:0007669"/>
    <property type="project" value="UniProtKB-KW"/>
</dbReference>
<dbReference type="InterPro" id="IPR000653">
    <property type="entry name" value="DegT/StrS_aminotransferase"/>
</dbReference>
<evidence type="ECO:0000313" key="5">
    <source>
        <dbReference type="EMBL" id="QIU96290.1"/>
    </source>
</evidence>
<sequence>MAYKIPLFNLNFDEREAQAAYDTIKSGWISTGPKNAELEQMFIDMWKVKYAVSMSNCTDALHVCCMVCDFGPGDEVICPSLTFAASCNCIRYVGATPIFADIVSPGHINIDPKDIEAKITSRTKGIVVVHMAGFPADMDAIMEIARKHSLKVVEDACHGPLSEYKGKKLGTIGDCASFSFFSNKNISTGEGGMFITNNEEMAQKARLIRSHGMSTMSYQRASGHATEYDITCLGYNFRMDDIRAAIAIEQLKKLPADLETRVIVRKRYEENLAKINRIVVPFVDCKEFTSNYIFPIVIKDSTKEQRNSLREYIHAQGVQTSVHYPAAHHFSTYKELDVVLPQTDYVTDNEVTLPMYASLTMEQVDFICEVVANGIKEIYG</sequence>
<dbReference type="EMBL" id="CP050831">
    <property type="protein sequence ID" value="QIU96290.1"/>
    <property type="molecule type" value="Genomic_DNA"/>
</dbReference>
<protein>
    <submittedName>
        <fullName evidence="5">DegT/DnrJ/EryC1/StrS family aminotransferase</fullName>
    </submittedName>
</protein>
<organism evidence="5 6">
    <name type="scientific">Bacteroides faecium</name>
    <dbReference type="NCBI Taxonomy" id="2715212"/>
    <lineage>
        <taxon>Bacteria</taxon>
        <taxon>Pseudomonadati</taxon>
        <taxon>Bacteroidota</taxon>
        <taxon>Bacteroidia</taxon>
        <taxon>Bacteroidales</taxon>
        <taxon>Bacteroidaceae</taxon>
        <taxon>Bacteroides</taxon>
    </lineage>
</organism>
<feature type="modified residue" description="N6-(pyridoxal phosphate)lysine" evidence="3">
    <location>
        <position position="184"/>
    </location>
</feature>
<dbReference type="Gene3D" id="3.40.640.10">
    <property type="entry name" value="Type I PLP-dependent aspartate aminotransferase-like (Major domain)"/>
    <property type="match status" value="1"/>
</dbReference>
<keyword evidence="5" id="KW-0808">Transferase</keyword>
<dbReference type="AlphaFoldDB" id="A0A6H0KSA4"/>